<keyword evidence="5" id="KW-1185">Reference proteome</keyword>
<accession>A0AAW1NT45</accession>
<evidence type="ECO:0000313" key="5">
    <source>
        <dbReference type="Proteomes" id="UP001465755"/>
    </source>
</evidence>
<evidence type="ECO:0000256" key="2">
    <source>
        <dbReference type="ARBA" id="ARBA00022857"/>
    </source>
</evidence>
<dbReference type="Pfam" id="PF05368">
    <property type="entry name" value="NmrA"/>
    <property type="match status" value="1"/>
</dbReference>
<dbReference type="Gene3D" id="3.40.50.720">
    <property type="entry name" value="NAD(P)-binding Rossmann-like Domain"/>
    <property type="match status" value="1"/>
</dbReference>
<dbReference type="AlphaFoldDB" id="A0AAW1NT45"/>
<dbReference type="Proteomes" id="UP001465755">
    <property type="component" value="Unassembled WGS sequence"/>
</dbReference>
<evidence type="ECO:0000256" key="1">
    <source>
        <dbReference type="ARBA" id="ARBA00006328"/>
    </source>
</evidence>
<comment type="similarity">
    <text evidence="1">Belongs to the NmrA-type oxidoreductase family.</text>
</comment>
<proteinExistence type="inferred from homology"/>
<organism evidence="4 5">
    <name type="scientific">Symbiochloris irregularis</name>
    <dbReference type="NCBI Taxonomy" id="706552"/>
    <lineage>
        <taxon>Eukaryota</taxon>
        <taxon>Viridiplantae</taxon>
        <taxon>Chlorophyta</taxon>
        <taxon>core chlorophytes</taxon>
        <taxon>Trebouxiophyceae</taxon>
        <taxon>Trebouxiales</taxon>
        <taxon>Trebouxiaceae</taxon>
        <taxon>Symbiochloris</taxon>
    </lineage>
</organism>
<gene>
    <name evidence="4" type="ORF">WJX73_006404</name>
</gene>
<dbReference type="PANTHER" id="PTHR42748:SF7">
    <property type="entry name" value="NMRA LIKE REDOX SENSOR 1-RELATED"/>
    <property type="match status" value="1"/>
</dbReference>
<evidence type="ECO:0000313" key="4">
    <source>
        <dbReference type="EMBL" id="KAK9792671.1"/>
    </source>
</evidence>
<dbReference type="PANTHER" id="PTHR42748">
    <property type="entry name" value="NITROGEN METABOLITE REPRESSION PROTEIN NMRA FAMILY MEMBER"/>
    <property type="match status" value="1"/>
</dbReference>
<sequence length="150" mass="15823">METSSKLITVTGATGFQGTAVVDALLAKGYRVRGLTSNSDSAAAKALADRGVEVQRLDPDSKESLLKAFRDSHGVFLNTNTHASAGDVAREVQQGELAVDAAQQAAVTHLVFSSLEAPGLPASESGSNKEAYRLPDFEAKSQISVRRLFC</sequence>
<dbReference type="InterPro" id="IPR008030">
    <property type="entry name" value="NmrA-like"/>
</dbReference>
<dbReference type="InterPro" id="IPR051164">
    <property type="entry name" value="NmrA-like_oxidored"/>
</dbReference>
<dbReference type="EMBL" id="JALJOQ010000161">
    <property type="protein sequence ID" value="KAK9792671.1"/>
    <property type="molecule type" value="Genomic_DNA"/>
</dbReference>
<comment type="caution">
    <text evidence="4">The sequence shown here is derived from an EMBL/GenBank/DDBJ whole genome shotgun (WGS) entry which is preliminary data.</text>
</comment>
<evidence type="ECO:0000259" key="3">
    <source>
        <dbReference type="Pfam" id="PF05368"/>
    </source>
</evidence>
<dbReference type="SUPFAM" id="SSF51735">
    <property type="entry name" value="NAD(P)-binding Rossmann-fold domains"/>
    <property type="match status" value="1"/>
</dbReference>
<name>A0AAW1NT45_9CHLO</name>
<dbReference type="InterPro" id="IPR036291">
    <property type="entry name" value="NAD(P)-bd_dom_sf"/>
</dbReference>
<reference evidence="4 5" key="1">
    <citation type="journal article" date="2024" name="Nat. Commun.">
        <title>Phylogenomics reveals the evolutionary origins of lichenization in chlorophyte algae.</title>
        <authorList>
            <person name="Puginier C."/>
            <person name="Libourel C."/>
            <person name="Otte J."/>
            <person name="Skaloud P."/>
            <person name="Haon M."/>
            <person name="Grisel S."/>
            <person name="Petersen M."/>
            <person name="Berrin J.G."/>
            <person name="Delaux P.M."/>
            <person name="Dal Grande F."/>
            <person name="Keller J."/>
        </authorList>
    </citation>
    <scope>NUCLEOTIDE SEQUENCE [LARGE SCALE GENOMIC DNA]</scope>
    <source>
        <strain evidence="4 5">SAG 2036</strain>
    </source>
</reference>
<protein>
    <recommendedName>
        <fullName evidence="3">NmrA-like domain-containing protein</fullName>
    </recommendedName>
</protein>
<feature type="domain" description="NmrA-like" evidence="3">
    <location>
        <begin position="5"/>
        <end position="143"/>
    </location>
</feature>
<keyword evidence="2" id="KW-0521">NADP</keyword>